<feature type="compositionally biased region" description="Low complexity" evidence="1">
    <location>
        <begin position="155"/>
        <end position="171"/>
    </location>
</feature>
<feature type="domain" description="Protein kinase" evidence="2">
    <location>
        <begin position="200"/>
        <end position="482"/>
    </location>
</feature>
<feature type="compositionally biased region" description="Basic residues" evidence="1">
    <location>
        <begin position="172"/>
        <end position="181"/>
    </location>
</feature>
<dbReference type="PROSITE" id="PS50011">
    <property type="entry name" value="PROTEIN_KINASE_DOM"/>
    <property type="match status" value="1"/>
</dbReference>
<evidence type="ECO:0000259" key="2">
    <source>
        <dbReference type="PROSITE" id="PS50011"/>
    </source>
</evidence>
<dbReference type="SMART" id="SM00220">
    <property type="entry name" value="S_TKc"/>
    <property type="match status" value="1"/>
</dbReference>
<dbReference type="Proteomes" id="UP001044222">
    <property type="component" value="Unassembled WGS sequence"/>
</dbReference>
<evidence type="ECO:0000313" key="4">
    <source>
        <dbReference type="Proteomes" id="UP001044222"/>
    </source>
</evidence>
<comment type="caution">
    <text evidence="3">The sequence shown here is derived from an EMBL/GenBank/DDBJ whole genome shotgun (WGS) entry which is preliminary data.</text>
</comment>
<dbReference type="InterPro" id="IPR026870">
    <property type="entry name" value="Zinc_ribbon_dom"/>
</dbReference>
<dbReference type="InterPro" id="IPR000719">
    <property type="entry name" value="Prot_kinase_dom"/>
</dbReference>
<gene>
    <name evidence="3" type="ORF">ANANG_G00098950</name>
</gene>
<dbReference type="Pfam" id="PF00069">
    <property type="entry name" value="Pkinase"/>
    <property type="match status" value="1"/>
</dbReference>
<accession>A0A9D3S0X8</accession>
<dbReference type="Pfam" id="PF13240">
    <property type="entry name" value="Zn_Ribbon_1"/>
    <property type="match status" value="1"/>
</dbReference>
<reference evidence="3" key="1">
    <citation type="submission" date="2021-01" db="EMBL/GenBank/DDBJ databases">
        <title>A chromosome-scale assembly of European eel, Anguilla anguilla.</title>
        <authorList>
            <person name="Henkel C."/>
            <person name="Jong-Raadsen S.A."/>
            <person name="Dufour S."/>
            <person name="Weltzien F.-A."/>
            <person name="Palstra A.P."/>
            <person name="Pelster B."/>
            <person name="Spaink H.P."/>
            <person name="Van Den Thillart G.E."/>
            <person name="Jansen H."/>
            <person name="Zahm M."/>
            <person name="Klopp C."/>
            <person name="Cedric C."/>
            <person name="Louis A."/>
            <person name="Berthelot C."/>
            <person name="Parey E."/>
            <person name="Roest Crollius H."/>
            <person name="Montfort J."/>
            <person name="Robinson-Rechavi M."/>
            <person name="Bucao C."/>
            <person name="Bouchez O."/>
            <person name="Gislard M."/>
            <person name="Lluch J."/>
            <person name="Milhes M."/>
            <person name="Lampietro C."/>
            <person name="Lopez Roques C."/>
            <person name="Donnadieu C."/>
            <person name="Braasch I."/>
            <person name="Desvignes T."/>
            <person name="Postlethwait J."/>
            <person name="Bobe J."/>
            <person name="Guiguen Y."/>
            <person name="Dirks R."/>
        </authorList>
    </citation>
    <scope>NUCLEOTIDE SEQUENCE</scope>
    <source>
        <strain evidence="3">Tag_6206</strain>
        <tissue evidence="3">Liver</tissue>
    </source>
</reference>
<organism evidence="3 4">
    <name type="scientific">Anguilla anguilla</name>
    <name type="common">European freshwater eel</name>
    <name type="synonym">Muraena anguilla</name>
    <dbReference type="NCBI Taxonomy" id="7936"/>
    <lineage>
        <taxon>Eukaryota</taxon>
        <taxon>Metazoa</taxon>
        <taxon>Chordata</taxon>
        <taxon>Craniata</taxon>
        <taxon>Vertebrata</taxon>
        <taxon>Euteleostomi</taxon>
        <taxon>Actinopterygii</taxon>
        <taxon>Neopterygii</taxon>
        <taxon>Teleostei</taxon>
        <taxon>Anguilliformes</taxon>
        <taxon>Anguillidae</taxon>
        <taxon>Anguilla</taxon>
    </lineage>
</organism>
<proteinExistence type="predicted"/>
<sequence>MPLNFCPECGSKLLTNFKFCPSCGEKLPFLLDTAQVDSSTSSPAAPQISVTDGSVTAQLQSSPWPTQAELIQHTGDGPFSSVSGLPRSPLRRTQKLVKVTESANPLLASATPLLAASPKSAAAGKSPKALSSPWKRQAHANVSQEEQANAGVLTSSSPKSPKSPKSPAVAKNKSKRMKRASAPKPLEEGEQVTDTAGVQWKLVKLLSQGDTEIFYGVRQVSTGAGSADYEHILKLASKDGKIFNEQNFLQRAAKPTSVKKWKRDKQMDFLGLPSCDGFGLHADSYRFLILPNMGQTLQSFMPEGEVLSEKAVLQLSCRILDVLEYIHENEYVHADIHAENIYIDFTKPSQVYLAGYCHAFRYCPSGKHVEYREGSRTPHEGAVEFISVDSHKGAGPSRRSDLQALGYCMLSWLAGALPWTSLTDCPAKVMAEKERYMTDVQGLRTQCFGRKKMAGAVQVYLSQVMSLQYTEKPDYQQLHSGLLGALHKLGASLDQPIDLRV</sequence>
<keyword evidence="4" id="KW-1185">Reference proteome</keyword>
<dbReference type="AlphaFoldDB" id="A0A9D3S0X8"/>
<evidence type="ECO:0000313" key="3">
    <source>
        <dbReference type="EMBL" id="KAG5848486.1"/>
    </source>
</evidence>
<dbReference type="PANTHER" id="PTHR11909">
    <property type="entry name" value="CASEIN KINASE-RELATED"/>
    <property type="match status" value="1"/>
</dbReference>
<dbReference type="InterPro" id="IPR050235">
    <property type="entry name" value="CK1_Ser-Thr_kinase"/>
</dbReference>
<evidence type="ECO:0000256" key="1">
    <source>
        <dbReference type="SAM" id="MobiDB-lite"/>
    </source>
</evidence>
<feature type="region of interest" description="Disordered" evidence="1">
    <location>
        <begin position="116"/>
        <end position="191"/>
    </location>
</feature>
<dbReference type="EMBL" id="JAFIRN010000005">
    <property type="protein sequence ID" value="KAG5848486.1"/>
    <property type="molecule type" value="Genomic_DNA"/>
</dbReference>
<dbReference type="Gene3D" id="1.10.510.10">
    <property type="entry name" value="Transferase(Phosphotransferase) domain 1"/>
    <property type="match status" value="1"/>
</dbReference>
<dbReference type="GO" id="GO:0005524">
    <property type="term" value="F:ATP binding"/>
    <property type="evidence" value="ECO:0007669"/>
    <property type="project" value="InterPro"/>
</dbReference>
<dbReference type="GO" id="GO:0004672">
    <property type="term" value="F:protein kinase activity"/>
    <property type="evidence" value="ECO:0007669"/>
    <property type="project" value="InterPro"/>
</dbReference>
<name>A0A9D3S0X8_ANGAN</name>
<feature type="compositionally biased region" description="Low complexity" evidence="1">
    <location>
        <begin position="116"/>
        <end position="133"/>
    </location>
</feature>
<dbReference type="SUPFAM" id="SSF56112">
    <property type="entry name" value="Protein kinase-like (PK-like)"/>
    <property type="match status" value="1"/>
</dbReference>
<protein>
    <recommendedName>
        <fullName evidence="2">Protein kinase domain-containing protein</fullName>
    </recommendedName>
</protein>
<dbReference type="InterPro" id="IPR011009">
    <property type="entry name" value="Kinase-like_dom_sf"/>
</dbReference>